<keyword evidence="2" id="KW-0804">Transcription</keyword>
<keyword evidence="6" id="KW-1185">Reference proteome</keyword>
<dbReference type="Gene3D" id="1.10.357.10">
    <property type="entry name" value="Tetracycline Repressor, domain 2"/>
    <property type="match status" value="1"/>
</dbReference>
<keyword evidence="1" id="KW-0805">Transcription regulation</keyword>
<organism evidence="5 6">
    <name type="scientific">Streptosporangium amethystogenes subsp. fukuiense</name>
    <dbReference type="NCBI Taxonomy" id="698418"/>
    <lineage>
        <taxon>Bacteria</taxon>
        <taxon>Bacillati</taxon>
        <taxon>Actinomycetota</taxon>
        <taxon>Actinomycetes</taxon>
        <taxon>Streptosporangiales</taxon>
        <taxon>Streptosporangiaceae</taxon>
        <taxon>Streptosporangium</taxon>
    </lineage>
</organism>
<feature type="domain" description="Tetracyclin repressor-like C-terminal" evidence="4">
    <location>
        <begin position="32"/>
        <end position="85"/>
    </location>
</feature>
<comment type="caution">
    <text evidence="5">The sequence shown here is derived from an EMBL/GenBank/DDBJ whole genome shotgun (WGS) entry which is preliminary data.</text>
</comment>
<dbReference type="EMBL" id="JBHTEE010000001">
    <property type="protein sequence ID" value="MFC7603977.1"/>
    <property type="molecule type" value="Genomic_DNA"/>
</dbReference>
<sequence>MPGGDRAHPLVQPQRCGPERLKLGDGRGDVHEAGAEFDARPGRIPDLLARARRDRLRLYEQTVRDAQQLGRLDAEVDPAQPTFELGRAAARRHLGVRPFAHRDPCPAARPGHPAGRGSLTTPQRGPVRVT</sequence>
<proteinExistence type="predicted"/>
<evidence type="ECO:0000256" key="3">
    <source>
        <dbReference type="SAM" id="MobiDB-lite"/>
    </source>
</evidence>
<evidence type="ECO:0000313" key="6">
    <source>
        <dbReference type="Proteomes" id="UP001596514"/>
    </source>
</evidence>
<gene>
    <name evidence="5" type="ORF">ACFQVD_28080</name>
</gene>
<dbReference type="Pfam" id="PF16925">
    <property type="entry name" value="TetR_C_13"/>
    <property type="match status" value="1"/>
</dbReference>
<dbReference type="SUPFAM" id="SSF48498">
    <property type="entry name" value="Tetracyclin repressor-like, C-terminal domain"/>
    <property type="match status" value="1"/>
</dbReference>
<name>A0ABW2T7C9_9ACTN</name>
<evidence type="ECO:0000256" key="1">
    <source>
        <dbReference type="ARBA" id="ARBA00023015"/>
    </source>
</evidence>
<dbReference type="Proteomes" id="UP001596514">
    <property type="component" value="Unassembled WGS sequence"/>
</dbReference>
<evidence type="ECO:0000256" key="2">
    <source>
        <dbReference type="ARBA" id="ARBA00023163"/>
    </source>
</evidence>
<evidence type="ECO:0000313" key="5">
    <source>
        <dbReference type="EMBL" id="MFC7603977.1"/>
    </source>
</evidence>
<evidence type="ECO:0000259" key="4">
    <source>
        <dbReference type="Pfam" id="PF16925"/>
    </source>
</evidence>
<reference evidence="6" key="1">
    <citation type="journal article" date="2019" name="Int. J. Syst. Evol. Microbiol.">
        <title>The Global Catalogue of Microorganisms (GCM) 10K type strain sequencing project: providing services to taxonomists for standard genome sequencing and annotation.</title>
        <authorList>
            <consortium name="The Broad Institute Genomics Platform"/>
            <consortium name="The Broad Institute Genome Sequencing Center for Infectious Disease"/>
            <person name="Wu L."/>
            <person name="Ma J."/>
        </authorList>
    </citation>
    <scope>NUCLEOTIDE SEQUENCE [LARGE SCALE GENOMIC DNA]</scope>
    <source>
        <strain evidence="6">JCM 10083</strain>
    </source>
</reference>
<accession>A0ABW2T7C9</accession>
<feature type="region of interest" description="Disordered" evidence="3">
    <location>
        <begin position="99"/>
        <end position="130"/>
    </location>
</feature>
<dbReference type="InterPro" id="IPR011075">
    <property type="entry name" value="TetR_C"/>
</dbReference>
<protein>
    <submittedName>
        <fullName evidence="5">TetR family transcriptional regulator C-terminal domain-containing protein</fullName>
    </submittedName>
</protein>
<feature type="region of interest" description="Disordered" evidence="3">
    <location>
        <begin position="1"/>
        <end position="37"/>
    </location>
</feature>
<dbReference type="RefSeq" id="WP_386272466.1">
    <property type="nucleotide sequence ID" value="NZ_BAAAGK010000025.1"/>
</dbReference>
<dbReference type="InterPro" id="IPR036271">
    <property type="entry name" value="Tet_transcr_reg_TetR-rel_C_sf"/>
</dbReference>
<feature type="compositionally biased region" description="Basic and acidic residues" evidence="3">
    <location>
        <begin position="17"/>
        <end position="37"/>
    </location>
</feature>